<keyword evidence="4" id="KW-0175">Coiled coil</keyword>
<dbReference type="GO" id="GO:0003700">
    <property type="term" value="F:DNA-binding transcription factor activity"/>
    <property type="evidence" value="ECO:0007669"/>
    <property type="project" value="TreeGrafter"/>
</dbReference>
<name>A0A3P3XRB0_9SPIR</name>
<dbReference type="GO" id="GO:0016301">
    <property type="term" value="F:kinase activity"/>
    <property type="evidence" value="ECO:0007669"/>
    <property type="project" value="UniProtKB-KW"/>
</dbReference>
<organism evidence="7">
    <name type="scientific">uncultured spirochete</name>
    <dbReference type="NCBI Taxonomy" id="156406"/>
    <lineage>
        <taxon>Bacteria</taxon>
        <taxon>Pseudomonadati</taxon>
        <taxon>Spirochaetota</taxon>
        <taxon>Spirochaetia</taxon>
        <taxon>Spirochaetales</taxon>
        <taxon>environmental samples</taxon>
    </lineage>
</organism>
<dbReference type="AlphaFoldDB" id="A0A3P3XRB0"/>
<dbReference type="Pfam" id="PF13377">
    <property type="entry name" value="Peripla_BP_3"/>
    <property type="match status" value="1"/>
</dbReference>
<dbReference type="PANTHER" id="PTHR30146">
    <property type="entry name" value="LACI-RELATED TRANSCRIPTIONAL REPRESSOR"/>
    <property type="match status" value="1"/>
</dbReference>
<feature type="coiled-coil region" evidence="4">
    <location>
        <begin position="499"/>
        <end position="526"/>
    </location>
</feature>
<dbReference type="InterPro" id="IPR046335">
    <property type="entry name" value="LacI/GalR-like_sensor"/>
</dbReference>
<dbReference type="Pfam" id="PF02518">
    <property type="entry name" value="HATPase_c"/>
    <property type="match status" value="1"/>
</dbReference>
<dbReference type="EMBL" id="FWDO01000005">
    <property type="protein sequence ID" value="SLM18856.1"/>
    <property type="molecule type" value="Genomic_DNA"/>
</dbReference>
<evidence type="ECO:0000256" key="2">
    <source>
        <dbReference type="ARBA" id="ARBA00023125"/>
    </source>
</evidence>
<gene>
    <name evidence="7" type="ORF">SPIRO4BDMA_50371</name>
</gene>
<dbReference type="CDD" id="cd16917">
    <property type="entry name" value="HATPase_UhpB-NarQ-NarX-like"/>
    <property type="match status" value="1"/>
</dbReference>
<dbReference type="Gene3D" id="3.30.565.10">
    <property type="entry name" value="Histidine kinase-like ATPase, C-terminal domain"/>
    <property type="match status" value="1"/>
</dbReference>
<proteinExistence type="predicted"/>
<dbReference type="InterPro" id="IPR005467">
    <property type="entry name" value="His_kinase_dom"/>
</dbReference>
<sequence length="724" mass="79255">MLSSTMMQDKRKKSSQHVPTVGFLAARFDEAYQYAVWSGAADEAKSLGISLVFFGGQRISSPIGYEALDNIAFDLAKRCDIEGLIVMSNVIGTYISNKEQADFLHHFHDKELVTIGVEFKGIEGVCVDPSGGMSSIVEHLVHVHGRKRFLFLAGPKGHIESDERKAEFLQRLSCLLPEAKPSIVHGDFTDDDACARVNEFLDAGGTADAIVAANDQMAFGALASLSAHGLSVPSDVSLTGFDDTEDSRFSDPSLTTVRQPVAILGHMAMRHMAAKLGLVPKEPSVRLPVSCIIRESCGCRYSPDQEETRPGGSALPLESGEEKLPPNTEQECRHFVSQRLIVEKRAAILSEIEASLISSFSMEDILREIARSTRELGISSCWLSLFDSSDFPPVWSRLFLAADKKTVRILVPQGMCFRTAELVPGGLPEKWDSYVCEPLCFGNDRLGYLICTADSTDRRMYAALRDQVSSAIKGAMLMTAERNKEKDLERSVHLRTLELSTTNSRLVEEMERRKSLERELLDISNTIMGDIGRDIHDNLCQDIAVLGIMAAVLEGKLARLGLPAEAGEASAIARRSGEIAAKAKDMARGLYPAEVEAKGIISAVESLVVMARERNECRIRFEVTKGFFVRDSQKALQLYRIVQEALSNAVKYAKASEIKVGLYADRENITVEVADNGIGLPKNAGEEGGLGFHILKYRASVIGGELRIRSSGGEGTTVTCRVAR</sequence>
<evidence type="ECO:0000256" key="1">
    <source>
        <dbReference type="ARBA" id="ARBA00023015"/>
    </source>
</evidence>
<keyword evidence="7" id="KW-0418">Kinase</keyword>
<dbReference type="InterPro" id="IPR028082">
    <property type="entry name" value="Peripla_BP_I"/>
</dbReference>
<dbReference type="CDD" id="cd06267">
    <property type="entry name" value="PBP1_LacI_sugar_binding-like"/>
    <property type="match status" value="1"/>
</dbReference>
<dbReference type="SUPFAM" id="SSF53822">
    <property type="entry name" value="Periplasmic binding protein-like I"/>
    <property type="match status" value="1"/>
</dbReference>
<feature type="domain" description="Histidine kinase" evidence="6">
    <location>
        <begin position="637"/>
        <end position="724"/>
    </location>
</feature>
<dbReference type="InterPro" id="IPR036890">
    <property type="entry name" value="HATPase_C_sf"/>
</dbReference>
<keyword evidence="3" id="KW-0804">Transcription</keyword>
<dbReference type="PANTHER" id="PTHR30146:SF24">
    <property type="entry name" value="XYLOSE OPERON REGULATORY PROTEIN"/>
    <property type="match status" value="1"/>
</dbReference>
<keyword evidence="7" id="KW-0808">Transferase</keyword>
<dbReference type="SUPFAM" id="SSF55874">
    <property type="entry name" value="ATPase domain of HSP90 chaperone/DNA topoisomerase II/histidine kinase"/>
    <property type="match status" value="1"/>
</dbReference>
<dbReference type="Gene3D" id="3.40.50.2300">
    <property type="match status" value="2"/>
</dbReference>
<protein>
    <submittedName>
        <fullName evidence="7">Histidine kinase</fullName>
    </submittedName>
</protein>
<evidence type="ECO:0000256" key="4">
    <source>
        <dbReference type="SAM" id="Coils"/>
    </source>
</evidence>
<evidence type="ECO:0000256" key="5">
    <source>
        <dbReference type="SAM" id="MobiDB-lite"/>
    </source>
</evidence>
<dbReference type="SMART" id="SM00387">
    <property type="entry name" value="HATPase_c"/>
    <property type="match status" value="1"/>
</dbReference>
<reference evidence="7" key="1">
    <citation type="submission" date="2017-02" db="EMBL/GenBank/DDBJ databases">
        <authorList>
            <person name="Regsiter A."/>
            <person name="William W."/>
        </authorList>
    </citation>
    <scope>NUCLEOTIDE SEQUENCE</scope>
    <source>
        <strain evidence="7">BdmA 4</strain>
    </source>
</reference>
<evidence type="ECO:0000256" key="3">
    <source>
        <dbReference type="ARBA" id="ARBA00023163"/>
    </source>
</evidence>
<dbReference type="GO" id="GO:0000976">
    <property type="term" value="F:transcription cis-regulatory region binding"/>
    <property type="evidence" value="ECO:0007669"/>
    <property type="project" value="TreeGrafter"/>
</dbReference>
<dbReference type="InterPro" id="IPR003594">
    <property type="entry name" value="HATPase_dom"/>
</dbReference>
<dbReference type="SUPFAM" id="SSF55781">
    <property type="entry name" value="GAF domain-like"/>
    <property type="match status" value="1"/>
</dbReference>
<feature type="region of interest" description="Disordered" evidence="5">
    <location>
        <begin position="302"/>
        <end position="328"/>
    </location>
</feature>
<dbReference type="PROSITE" id="PS50109">
    <property type="entry name" value="HIS_KIN"/>
    <property type="match status" value="1"/>
</dbReference>
<evidence type="ECO:0000259" key="6">
    <source>
        <dbReference type="PROSITE" id="PS50109"/>
    </source>
</evidence>
<keyword evidence="2" id="KW-0238">DNA-binding</keyword>
<evidence type="ECO:0000313" key="7">
    <source>
        <dbReference type="EMBL" id="SLM18856.1"/>
    </source>
</evidence>
<keyword evidence="1" id="KW-0805">Transcription regulation</keyword>
<accession>A0A3P3XRB0</accession>